<keyword evidence="4" id="KW-0472">Membrane</keyword>
<dbReference type="EnsemblMetazoa" id="CapteT197264">
    <property type="protein sequence ID" value="CapteP197264"/>
    <property type="gene ID" value="CapteG197264"/>
</dbReference>
<evidence type="ECO:0000313" key="6">
    <source>
        <dbReference type="EMBL" id="ELT88243.1"/>
    </source>
</evidence>
<keyword evidence="2" id="KW-0812">Transmembrane</keyword>
<dbReference type="InterPro" id="IPR001828">
    <property type="entry name" value="ANF_lig-bd_rcpt"/>
</dbReference>
<dbReference type="EMBL" id="KB311910">
    <property type="protein sequence ID" value="ELT88243.1"/>
    <property type="molecule type" value="Genomic_DNA"/>
</dbReference>
<dbReference type="STRING" id="283909.R7T592"/>
<dbReference type="HOGENOM" id="CLU_2164635_0_0_1"/>
<dbReference type="OMA" id="YWIADTI"/>
<comment type="subcellular location">
    <subcellularLocation>
        <location evidence="1">Membrane</location>
    </subcellularLocation>
</comment>
<keyword evidence="8" id="KW-1185">Reference proteome</keyword>
<feature type="non-terminal residue" evidence="6">
    <location>
        <position position="111"/>
    </location>
</feature>
<name>R7T592_CAPTE</name>
<dbReference type="AlphaFoldDB" id="R7T592"/>
<feature type="domain" description="Receptor ligand binding region" evidence="5">
    <location>
        <begin position="12"/>
        <end position="88"/>
    </location>
</feature>
<evidence type="ECO:0000259" key="5">
    <source>
        <dbReference type="Pfam" id="PF01094"/>
    </source>
</evidence>
<reference evidence="7" key="3">
    <citation type="submission" date="2015-06" db="UniProtKB">
        <authorList>
            <consortium name="EnsemblMetazoa"/>
        </authorList>
    </citation>
    <scope>IDENTIFICATION</scope>
</reference>
<dbReference type="Gene3D" id="3.40.50.2300">
    <property type="match status" value="2"/>
</dbReference>
<reference evidence="8" key="1">
    <citation type="submission" date="2012-12" db="EMBL/GenBank/DDBJ databases">
        <authorList>
            <person name="Hellsten U."/>
            <person name="Grimwood J."/>
            <person name="Chapman J.A."/>
            <person name="Shapiro H."/>
            <person name="Aerts A."/>
            <person name="Otillar R.P."/>
            <person name="Terry A.Y."/>
            <person name="Boore J.L."/>
            <person name="Simakov O."/>
            <person name="Marletaz F."/>
            <person name="Cho S.-J."/>
            <person name="Edsinger-Gonzales E."/>
            <person name="Havlak P."/>
            <person name="Kuo D.-H."/>
            <person name="Larsson T."/>
            <person name="Lv J."/>
            <person name="Arendt D."/>
            <person name="Savage R."/>
            <person name="Osoegawa K."/>
            <person name="de Jong P."/>
            <person name="Lindberg D.R."/>
            <person name="Seaver E.C."/>
            <person name="Weisblat D.A."/>
            <person name="Putnam N.H."/>
            <person name="Grigoriev I.V."/>
            <person name="Rokhsar D.S."/>
        </authorList>
    </citation>
    <scope>NUCLEOTIDE SEQUENCE</scope>
    <source>
        <strain evidence="8">I ESC-2004</strain>
    </source>
</reference>
<evidence type="ECO:0000256" key="1">
    <source>
        <dbReference type="ARBA" id="ARBA00004370"/>
    </source>
</evidence>
<evidence type="ECO:0000256" key="2">
    <source>
        <dbReference type="ARBA" id="ARBA00022692"/>
    </source>
</evidence>
<evidence type="ECO:0000313" key="8">
    <source>
        <dbReference type="Proteomes" id="UP000014760"/>
    </source>
</evidence>
<gene>
    <name evidence="6" type="ORF">CAPTEDRAFT_197264</name>
</gene>
<dbReference type="OrthoDB" id="5984008at2759"/>
<accession>R7T592</accession>
<dbReference type="InterPro" id="IPR028082">
    <property type="entry name" value="Peripla_BP_I"/>
</dbReference>
<evidence type="ECO:0000313" key="7">
    <source>
        <dbReference type="EnsemblMetazoa" id="CapteP197264"/>
    </source>
</evidence>
<dbReference type="EMBL" id="AMQN01033570">
    <property type="status" value="NOT_ANNOTATED_CDS"/>
    <property type="molecule type" value="Genomic_DNA"/>
</dbReference>
<organism evidence="6">
    <name type="scientific">Capitella teleta</name>
    <name type="common">Polychaete worm</name>
    <dbReference type="NCBI Taxonomy" id="283909"/>
    <lineage>
        <taxon>Eukaryota</taxon>
        <taxon>Metazoa</taxon>
        <taxon>Spiralia</taxon>
        <taxon>Lophotrochozoa</taxon>
        <taxon>Annelida</taxon>
        <taxon>Polychaeta</taxon>
        <taxon>Sedentaria</taxon>
        <taxon>Scolecida</taxon>
        <taxon>Capitellidae</taxon>
        <taxon>Capitella</taxon>
    </lineage>
</organism>
<proteinExistence type="predicted"/>
<dbReference type="Proteomes" id="UP000014760">
    <property type="component" value="Unassembled WGS sequence"/>
</dbReference>
<dbReference type="Pfam" id="PF01094">
    <property type="entry name" value="ANF_receptor"/>
    <property type="match status" value="1"/>
</dbReference>
<protein>
    <recommendedName>
        <fullName evidence="5">Receptor ligand binding region domain-containing protein</fullName>
    </recommendedName>
</protein>
<evidence type="ECO:0000256" key="3">
    <source>
        <dbReference type="ARBA" id="ARBA00022989"/>
    </source>
</evidence>
<dbReference type="GO" id="GO:0016020">
    <property type="term" value="C:membrane"/>
    <property type="evidence" value="ECO:0007669"/>
    <property type="project" value="UniProtKB-SubCell"/>
</dbReference>
<keyword evidence="3" id="KW-1133">Transmembrane helix</keyword>
<sequence length="111" mass="12881">MYYIGYTFQKCADHRVSDKKLYPTFARTFPPANQVTKSILALLLHFSWRKITLVVGDAQSSKWRSIAEKLTQLAELFNVTINGQFEYKVPHVPTDPNPFPRIVEESYIDSR</sequence>
<dbReference type="SUPFAM" id="SSF53822">
    <property type="entry name" value="Periplasmic binding protein-like I"/>
    <property type="match status" value="1"/>
</dbReference>
<evidence type="ECO:0000256" key="4">
    <source>
        <dbReference type="ARBA" id="ARBA00023136"/>
    </source>
</evidence>
<reference evidence="6 8" key="2">
    <citation type="journal article" date="2013" name="Nature">
        <title>Insights into bilaterian evolution from three spiralian genomes.</title>
        <authorList>
            <person name="Simakov O."/>
            <person name="Marletaz F."/>
            <person name="Cho S.J."/>
            <person name="Edsinger-Gonzales E."/>
            <person name="Havlak P."/>
            <person name="Hellsten U."/>
            <person name="Kuo D.H."/>
            <person name="Larsson T."/>
            <person name="Lv J."/>
            <person name="Arendt D."/>
            <person name="Savage R."/>
            <person name="Osoegawa K."/>
            <person name="de Jong P."/>
            <person name="Grimwood J."/>
            <person name="Chapman J.A."/>
            <person name="Shapiro H."/>
            <person name="Aerts A."/>
            <person name="Otillar R.P."/>
            <person name="Terry A.Y."/>
            <person name="Boore J.L."/>
            <person name="Grigoriev I.V."/>
            <person name="Lindberg D.R."/>
            <person name="Seaver E.C."/>
            <person name="Weisblat D.A."/>
            <person name="Putnam N.H."/>
            <person name="Rokhsar D.S."/>
        </authorList>
    </citation>
    <scope>NUCLEOTIDE SEQUENCE</scope>
    <source>
        <strain evidence="6 8">I ESC-2004</strain>
    </source>
</reference>